<protein>
    <submittedName>
        <fullName evidence="3">ABC-type uncharacterized transport system, permease component</fullName>
    </submittedName>
    <submittedName>
        <fullName evidence="4">Cytochrome c assembly protein</fullName>
    </submittedName>
</protein>
<evidence type="ECO:0000256" key="1">
    <source>
        <dbReference type="SAM" id="Phobius"/>
    </source>
</evidence>
<dbReference type="InterPro" id="IPR002541">
    <property type="entry name" value="Cyt_c_assembly"/>
</dbReference>
<dbReference type="GO" id="GO:0017004">
    <property type="term" value="P:cytochrome complex assembly"/>
    <property type="evidence" value="ECO:0007669"/>
    <property type="project" value="InterPro"/>
</dbReference>
<dbReference type="InParanoid" id="H1XPF0"/>
<feature type="transmembrane region" description="Helical" evidence="1">
    <location>
        <begin position="246"/>
        <end position="266"/>
    </location>
</feature>
<organism evidence="4 5">
    <name type="scientific">Caldithrix abyssi DSM 13497</name>
    <dbReference type="NCBI Taxonomy" id="880073"/>
    <lineage>
        <taxon>Bacteria</taxon>
        <taxon>Pseudomonadati</taxon>
        <taxon>Calditrichota</taxon>
        <taxon>Calditrichia</taxon>
        <taxon>Calditrichales</taxon>
        <taxon>Calditrichaceae</taxon>
        <taxon>Caldithrix</taxon>
    </lineage>
</organism>
<dbReference type="AlphaFoldDB" id="H1XPF0"/>
<keyword evidence="1" id="KW-0472">Membrane</keyword>
<evidence type="ECO:0000259" key="2">
    <source>
        <dbReference type="Pfam" id="PF01578"/>
    </source>
</evidence>
<evidence type="ECO:0000313" key="4">
    <source>
        <dbReference type="EMBL" id="EHO43321.1"/>
    </source>
</evidence>
<feature type="transmembrane region" description="Helical" evidence="1">
    <location>
        <begin position="97"/>
        <end position="113"/>
    </location>
</feature>
<reference evidence="4 5" key="1">
    <citation type="submission" date="2011-09" db="EMBL/GenBank/DDBJ databases">
        <title>The permanent draft genome of Caldithrix abyssi DSM 13497.</title>
        <authorList>
            <consortium name="US DOE Joint Genome Institute (JGI-PGF)"/>
            <person name="Lucas S."/>
            <person name="Han J."/>
            <person name="Lapidus A."/>
            <person name="Bruce D."/>
            <person name="Goodwin L."/>
            <person name="Pitluck S."/>
            <person name="Peters L."/>
            <person name="Kyrpides N."/>
            <person name="Mavromatis K."/>
            <person name="Ivanova N."/>
            <person name="Mikhailova N."/>
            <person name="Chertkov O."/>
            <person name="Detter J.C."/>
            <person name="Tapia R."/>
            <person name="Han C."/>
            <person name="Land M."/>
            <person name="Hauser L."/>
            <person name="Markowitz V."/>
            <person name="Cheng J.-F."/>
            <person name="Hugenholtz P."/>
            <person name="Woyke T."/>
            <person name="Wu D."/>
            <person name="Spring S."/>
            <person name="Brambilla E."/>
            <person name="Klenk H.-P."/>
            <person name="Eisen J.A."/>
        </authorList>
    </citation>
    <scope>NUCLEOTIDE SEQUENCE [LARGE SCALE GENOMIC DNA]</scope>
    <source>
        <strain evidence="4 5">DSM 13497</strain>
    </source>
</reference>
<dbReference type="eggNOG" id="COG0755">
    <property type="taxonomic scope" value="Bacteria"/>
</dbReference>
<keyword evidence="1" id="KW-1133">Transmembrane helix</keyword>
<name>H1XPF0_CALAY</name>
<accession>H1XPF0</accession>
<dbReference type="EMBL" id="CP018099">
    <property type="protein sequence ID" value="APF19428.1"/>
    <property type="molecule type" value="Genomic_DNA"/>
</dbReference>
<feature type="transmembrane region" description="Helical" evidence="1">
    <location>
        <begin position="40"/>
        <end position="59"/>
    </location>
</feature>
<feature type="transmembrane region" description="Helical" evidence="1">
    <location>
        <begin position="216"/>
        <end position="234"/>
    </location>
</feature>
<dbReference type="RefSeq" id="WP_006930908.1">
    <property type="nucleotide sequence ID" value="NZ_CM001402.1"/>
</dbReference>
<dbReference type="PANTHER" id="PTHR38034:SF1">
    <property type="entry name" value="INNER MEMBRANE PROTEIN YPJD"/>
    <property type="match status" value="1"/>
</dbReference>
<dbReference type="PANTHER" id="PTHR38034">
    <property type="entry name" value="INNER MEMBRANE PROTEIN YPJD"/>
    <property type="match status" value="1"/>
</dbReference>
<proteinExistence type="predicted"/>
<dbReference type="EMBL" id="CM001402">
    <property type="protein sequence ID" value="EHO43321.1"/>
    <property type="molecule type" value="Genomic_DNA"/>
</dbReference>
<dbReference type="Pfam" id="PF01578">
    <property type="entry name" value="Cytochrom_C_asm"/>
    <property type="match status" value="1"/>
</dbReference>
<evidence type="ECO:0000313" key="3">
    <source>
        <dbReference type="EMBL" id="APF19428.1"/>
    </source>
</evidence>
<sequence>MQTFSLVLSYLLPVFYLIVLSIYYRIYFGNGRKYENRTKIILLLLIIVHGAEIVVRQLFLKAMPLSSTFDALSFLGFSILLVYYIIEKTFENRASGFFILLFAFFPVLISAFQHDWQAESNPLLSDPTFTIHASLNIIGYTALAISAIYALLYLIQYRNIKEKRFTKIFDQLPAVSYLESMSKRAVLIGIILMGIGIFLGHVQTRRAFGQFFYPDPKVIITDLIWLSYLIVYVASHFKKWSARIMAYLSIFGFIILLTGMVIALVVGKSFHEFY</sequence>
<dbReference type="PaxDb" id="880073-Calab_3724"/>
<dbReference type="Proteomes" id="UP000183868">
    <property type="component" value="Chromosome"/>
</dbReference>
<dbReference type="HOGENOM" id="CLU_1014805_0_0_0"/>
<gene>
    <name evidence="3" type="ORF">Cabys_2680</name>
    <name evidence="4" type="ORF">Calab_3724</name>
</gene>
<feature type="domain" description="Cytochrome c assembly protein" evidence="2">
    <location>
        <begin position="67"/>
        <end position="259"/>
    </location>
</feature>
<dbReference type="Proteomes" id="UP000004671">
    <property type="component" value="Chromosome"/>
</dbReference>
<reference evidence="3 6" key="2">
    <citation type="submission" date="2016-11" db="EMBL/GenBank/DDBJ databases">
        <title>Genomic analysis of Caldithrix abyssi and proposal of a novel bacterial phylum Caldithrichaeota.</title>
        <authorList>
            <person name="Kublanov I."/>
            <person name="Sigalova O."/>
            <person name="Gavrilov S."/>
            <person name="Lebedinsky A."/>
            <person name="Ivanova N."/>
            <person name="Daum C."/>
            <person name="Reddy T."/>
            <person name="Klenk H.P."/>
            <person name="Goker M."/>
            <person name="Reva O."/>
            <person name="Miroshnichenko M."/>
            <person name="Kyprides N."/>
            <person name="Woyke T."/>
            <person name="Gelfand M."/>
        </authorList>
    </citation>
    <scope>NUCLEOTIDE SEQUENCE [LARGE SCALE GENOMIC DNA]</scope>
    <source>
        <strain evidence="3 6">LF13</strain>
    </source>
</reference>
<keyword evidence="1" id="KW-0812">Transmembrane</keyword>
<dbReference type="GO" id="GO:0020037">
    <property type="term" value="F:heme binding"/>
    <property type="evidence" value="ECO:0007669"/>
    <property type="project" value="InterPro"/>
</dbReference>
<evidence type="ECO:0000313" key="6">
    <source>
        <dbReference type="Proteomes" id="UP000183868"/>
    </source>
</evidence>
<feature type="transmembrane region" description="Helical" evidence="1">
    <location>
        <begin position="185"/>
        <end position="204"/>
    </location>
</feature>
<evidence type="ECO:0000313" key="5">
    <source>
        <dbReference type="Proteomes" id="UP000004671"/>
    </source>
</evidence>
<feature type="transmembrane region" description="Helical" evidence="1">
    <location>
        <begin position="133"/>
        <end position="155"/>
    </location>
</feature>
<feature type="transmembrane region" description="Helical" evidence="1">
    <location>
        <begin position="6"/>
        <end position="28"/>
    </location>
</feature>
<feature type="transmembrane region" description="Helical" evidence="1">
    <location>
        <begin position="65"/>
        <end position="85"/>
    </location>
</feature>
<dbReference type="STRING" id="880073.Cabys_2680"/>
<dbReference type="InterPro" id="IPR052372">
    <property type="entry name" value="YpjD/HemX"/>
</dbReference>
<dbReference type="KEGG" id="caby:Cabys_2680"/>
<keyword evidence="5" id="KW-1185">Reference proteome</keyword>